<feature type="region of interest" description="Disordered" evidence="1">
    <location>
        <begin position="230"/>
        <end position="252"/>
    </location>
</feature>
<keyword evidence="4" id="KW-1185">Reference proteome</keyword>
<evidence type="ECO:0000256" key="2">
    <source>
        <dbReference type="SAM" id="SignalP"/>
    </source>
</evidence>
<feature type="compositionally biased region" description="Pro residues" evidence="1">
    <location>
        <begin position="237"/>
        <end position="252"/>
    </location>
</feature>
<accession>A0AAN8GCU2</accession>
<name>A0AAN8GCU2_TRICO</name>
<feature type="compositionally biased region" description="Low complexity" evidence="1">
    <location>
        <begin position="108"/>
        <end position="120"/>
    </location>
</feature>
<feature type="chain" id="PRO_5042888215" evidence="2">
    <location>
        <begin position="27"/>
        <end position="252"/>
    </location>
</feature>
<gene>
    <name evidence="3" type="ORF">GCK32_001655</name>
</gene>
<organism evidence="3 4">
    <name type="scientific">Trichostrongylus colubriformis</name>
    <name type="common">Black scour worm</name>
    <dbReference type="NCBI Taxonomy" id="6319"/>
    <lineage>
        <taxon>Eukaryota</taxon>
        <taxon>Metazoa</taxon>
        <taxon>Ecdysozoa</taxon>
        <taxon>Nematoda</taxon>
        <taxon>Chromadorea</taxon>
        <taxon>Rhabditida</taxon>
        <taxon>Rhabditina</taxon>
        <taxon>Rhabditomorpha</taxon>
        <taxon>Strongyloidea</taxon>
        <taxon>Trichostrongylidae</taxon>
        <taxon>Trichostrongylus</taxon>
    </lineage>
</organism>
<sequence>MPRLKLRITILIFCLLLCSIATAANATGTTQKASDTFSSLNEIASLRKDNTNLKDQVDTLSSRIRSVEGLRDTISALSLIPLLRNANSKGALDKESEFFGTSSLSPETGTAATPKPVTTTSTTVNPAADFFKVMRWLSAFADMTHATPSSFPNMRWLGALGSAPGSELPTTPSQTGFPNMRWLSAFGGPGGVEPSRTTQKPQETVEYPVIVLPESSFYHTAPKAYPAYPPSGYDQYPVPPPPPPHATYARPP</sequence>
<dbReference type="AlphaFoldDB" id="A0AAN8GCU2"/>
<reference evidence="3 4" key="1">
    <citation type="submission" date="2019-10" db="EMBL/GenBank/DDBJ databases">
        <title>Assembly and Annotation for the nematode Trichostrongylus colubriformis.</title>
        <authorList>
            <person name="Martin J."/>
        </authorList>
    </citation>
    <scope>NUCLEOTIDE SEQUENCE [LARGE SCALE GENOMIC DNA]</scope>
    <source>
        <strain evidence="3">G859</strain>
        <tissue evidence="3">Whole worm</tissue>
    </source>
</reference>
<evidence type="ECO:0000256" key="1">
    <source>
        <dbReference type="SAM" id="MobiDB-lite"/>
    </source>
</evidence>
<keyword evidence="2" id="KW-0732">Signal</keyword>
<dbReference type="Proteomes" id="UP001331761">
    <property type="component" value="Unassembled WGS sequence"/>
</dbReference>
<evidence type="ECO:0000313" key="3">
    <source>
        <dbReference type="EMBL" id="KAK5982673.1"/>
    </source>
</evidence>
<comment type="caution">
    <text evidence="3">The sequence shown here is derived from an EMBL/GenBank/DDBJ whole genome shotgun (WGS) entry which is preliminary data.</text>
</comment>
<feature type="region of interest" description="Disordered" evidence="1">
    <location>
        <begin position="99"/>
        <end position="120"/>
    </location>
</feature>
<evidence type="ECO:0000313" key="4">
    <source>
        <dbReference type="Proteomes" id="UP001331761"/>
    </source>
</evidence>
<protein>
    <submittedName>
        <fullName evidence="3">Uncharacterized protein</fullName>
    </submittedName>
</protein>
<feature type="signal peptide" evidence="2">
    <location>
        <begin position="1"/>
        <end position="26"/>
    </location>
</feature>
<proteinExistence type="predicted"/>
<dbReference type="EMBL" id="WIXE01004849">
    <property type="protein sequence ID" value="KAK5982673.1"/>
    <property type="molecule type" value="Genomic_DNA"/>
</dbReference>